<dbReference type="InterPro" id="IPR050109">
    <property type="entry name" value="HTH-type_TetR-like_transc_reg"/>
</dbReference>
<keyword evidence="1 2" id="KW-0238">DNA-binding</keyword>
<dbReference type="InterPro" id="IPR001647">
    <property type="entry name" value="HTH_TetR"/>
</dbReference>
<sequence>MAPRMGKSEMSRSTATRADTVKATLRSSARGAQRTEQVARAAAHLFQEFGYQNVSIDRIGSAVGLTGPAVYRHFKGKHDILVHALMSQVKLLEELHSLSDQETADAQEQLQVLIAGLCDLTANGNEATLWRRERRHLGPDELELFRGYFTANQDMIAARIVQLRPEAGAHKADLLGFAVLTMFSNTPNIRGNLSAERLQELQAAMAWALIDCELPDADPAEKPLADPEHRQPAGRRERIIDAAARLFNEHGFYDVRIDDIAKASDMSTATLYQHMSGKTEVLRAVLERGAEGLLYVTADALAYATTPQEVLDALISTYIQQALGVYGRIMQILASDLLYLPEDEQAALRNTQREYVAEWVEAIAALSDSLSAADARALAQAAIAVVTDVSQDPRLRRRPGLADELTALVRAMVLPPDLT</sequence>
<dbReference type="PANTHER" id="PTHR30055">
    <property type="entry name" value="HTH-TYPE TRANSCRIPTIONAL REGULATOR RUTR"/>
    <property type="match status" value="1"/>
</dbReference>
<evidence type="ECO:0000256" key="2">
    <source>
        <dbReference type="PROSITE-ProRule" id="PRU00335"/>
    </source>
</evidence>
<dbReference type="GO" id="GO:0003700">
    <property type="term" value="F:DNA-binding transcription factor activity"/>
    <property type="evidence" value="ECO:0007669"/>
    <property type="project" value="TreeGrafter"/>
</dbReference>
<dbReference type="PRINTS" id="PR00455">
    <property type="entry name" value="HTHTETR"/>
</dbReference>
<protein>
    <submittedName>
        <fullName evidence="5">TetR family transcriptional regulator</fullName>
    </submittedName>
</protein>
<evidence type="ECO:0000313" key="6">
    <source>
        <dbReference type="Proteomes" id="UP000282551"/>
    </source>
</evidence>
<dbReference type="AlphaFoldDB" id="A0A448IB32"/>
<accession>A0A448IB32</accession>
<proteinExistence type="predicted"/>
<dbReference type="Pfam" id="PF00440">
    <property type="entry name" value="TetR_N"/>
    <property type="match status" value="2"/>
</dbReference>
<dbReference type="SUPFAM" id="SSF46689">
    <property type="entry name" value="Homeodomain-like"/>
    <property type="match status" value="2"/>
</dbReference>
<evidence type="ECO:0000256" key="1">
    <source>
        <dbReference type="ARBA" id="ARBA00023125"/>
    </source>
</evidence>
<feature type="DNA-binding region" description="H-T-H motif" evidence="2">
    <location>
        <begin position="55"/>
        <end position="74"/>
    </location>
</feature>
<dbReference type="InterPro" id="IPR023772">
    <property type="entry name" value="DNA-bd_HTH_TetR-type_CS"/>
</dbReference>
<evidence type="ECO:0000256" key="3">
    <source>
        <dbReference type="SAM" id="MobiDB-lite"/>
    </source>
</evidence>
<feature type="domain" description="HTH tetR-type" evidence="4">
    <location>
        <begin position="233"/>
        <end position="293"/>
    </location>
</feature>
<dbReference type="PANTHER" id="PTHR30055:SF237">
    <property type="entry name" value="TRANSCRIPTIONAL REPRESSOR MCE3R"/>
    <property type="match status" value="1"/>
</dbReference>
<feature type="region of interest" description="Disordered" evidence="3">
    <location>
        <begin position="1"/>
        <end position="34"/>
    </location>
</feature>
<name>A0A448IB32_MYCCI</name>
<dbReference type="InterPro" id="IPR009057">
    <property type="entry name" value="Homeodomain-like_sf"/>
</dbReference>
<evidence type="ECO:0000313" key="5">
    <source>
        <dbReference type="EMBL" id="VEG49633.1"/>
    </source>
</evidence>
<reference evidence="5 6" key="1">
    <citation type="submission" date="2018-12" db="EMBL/GenBank/DDBJ databases">
        <authorList>
            <consortium name="Pathogen Informatics"/>
        </authorList>
    </citation>
    <scope>NUCLEOTIDE SEQUENCE [LARGE SCALE GENOMIC DNA]</scope>
    <source>
        <strain evidence="5 6">NCTC10485</strain>
    </source>
</reference>
<feature type="compositionally biased region" description="Basic and acidic residues" evidence="3">
    <location>
        <begin position="1"/>
        <end position="10"/>
    </location>
</feature>
<keyword evidence="6" id="KW-1185">Reference proteome</keyword>
<evidence type="ECO:0000259" key="4">
    <source>
        <dbReference type="PROSITE" id="PS50977"/>
    </source>
</evidence>
<dbReference type="EMBL" id="LR134355">
    <property type="protein sequence ID" value="VEG49633.1"/>
    <property type="molecule type" value="Genomic_DNA"/>
</dbReference>
<dbReference type="Gene3D" id="1.10.10.60">
    <property type="entry name" value="Homeodomain-like"/>
    <property type="match status" value="2"/>
</dbReference>
<dbReference type="PROSITE" id="PS01081">
    <property type="entry name" value="HTH_TETR_1"/>
    <property type="match status" value="1"/>
</dbReference>
<dbReference type="PROSITE" id="PS50977">
    <property type="entry name" value="HTH_TETR_2"/>
    <property type="match status" value="2"/>
</dbReference>
<dbReference type="Proteomes" id="UP000282551">
    <property type="component" value="Chromosome"/>
</dbReference>
<feature type="DNA-binding region" description="H-T-H motif" evidence="2">
    <location>
        <begin position="256"/>
        <end position="275"/>
    </location>
</feature>
<dbReference type="GO" id="GO:0000976">
    <property type="term" value="F:transcription cis-regulatory region binding"/>
    <property type="evidence" value="ECO:0007669"/>
    <property type="project" value="TreeGrafter"/>
</dbReference>
<dbReference type="Gene3D" id="1.10.357.10">
    <property type="entry name" value="Tetracycline Repressor, domain 2"/>
    <property type="match status" value="2"/>
</dbReference>
<gene>
    <name evidence="5" type="primary">ttgW_1</name>
    <name evidence="5" type="ORF">NCTC10485_03944</name>
</gene>
<organism evidence="5 6">
    <name type="scientific">Mycolicibacterium chitae</name>
    <name type="common">Mycobacterium chitae</name>
    <dbReference type="NCBI Taxonomy" id="1792"/>
    <lineage>
        <taxon>Bacteria</taxon>
        <taxon>Bacillati</taxon>
        <taxon>Actinomycetota</taxon>
        <taxon>Actinomycetes</taxon>
        <taxon>Mycobacteriales</taxon>
        <taxon>Mycobacteriaceae</taxon>
        <taxon>Mycolicibacterium</taxon>
    </lineage>
</organism>
<feature type="domain" description="HTH tetR-type" evidence="4">
    <location>
        <begin position="32"/>
        <end position="92"/>
    </location>
</feature>